<accession>A0A9X4BJ58</accession>
<feature type="coiled-coil region" evidence="1">
    <location>
        <begin position="65"/>
        <end position="108"/>
    </location>
</feature>
<evidence type="ECO:0000256" key="2">
    <source>
        <dbReference type="SAM" id="Phobius"/>
    </source>
</evidence>
<proteinExistence type="predicted"/>
<keyword evidence="2" id="KW-0812">Transmembrane</keyword>
<feature type="transmembrane region" description="Helical" evidence="2">
    <location>
        <begin position="16"/>
        <end position="39"/>
    </location>
</feature>
<organism evidence="3 4">
    <name type="scientific">Tahibacter soli</name>
    <dbReference type="NCBI Taxonomy" id="2983605"/>
    <lineage>
        <taxon>Bacteria</taxon>
        <taxon>Pseudomonadati</taxon>
        <taxon>Pseudomonadota</taxon>
        <taxon>Gammaproteobacteria</taxon>
        <taxon>Lysobacterales</taxon>
        <taxon>Rhodanobacteraceae</taxon>
        <taxon>Tahibacter</taxon>
    </lineage>
</organism>
<keyword evidence="4" id="KW-1185">Reference proteome</keyword>
<keyword evidence="2" id="KW-0472">Membrane</keyword>
<evidence type="ECO:0000313" key="4">
    <source>
        <dbReference type="Proteomes" id="UP001139971"/>
    </source>
</evidence>
<evidence type="ECO:0000313" key="3">
    <source>
        <dbReference type="EMBL" id="MDC8012912.1"/>
    </source>
</evidence>
<dbReference type="AlphaFoldDB" id="A0A9X4BJ58"/>
<gene>
    <name evidence="3" type="ORF">OD750_010190</name>
</gene>
<keyword evidence="2" id="KW-1133">Transmembrane helix</keyword>
<protein>
    <submittedName>
        <fullName evidence="3">Uncharacterized protein</fullName>
    </submittedName>
</protein>
<name>A0A9X4BJ58_9GAMM</name>
<dbReference type="Proteomes" id="UP001139971">
    <property type="component" value="Unassembled WGS sequence"/>
</dbReference>
<sequence>MHVTDVDLGFVHINPYVLAALIAALASITVNGFFAFLIAMRSARVNFQNNRTLQNDIEEIRKNNFNELEKIRSDHEKEVATLKSQLQIKEAKEIDKHARRQNERERQRADRLELIERLRAKLVTLEPEFRRALGLTPQATDDEVIDVAHRVFGQYSDLRELMGKLRGKIRASHYRKVDVLREILLRICLDVAIDSEERADPKRKDRVSEQSAQLDSFMDEIDDLFEEVLVPWSQT</sequence>
<dbReference type="RefSeq" id="WP_263545325.1">
    <property type="nucleotide sequence ID" value="NZ_JAOVZO020000014.1"/>
</dbReference>
<dbReference type="EMBL" id="JAOVZO020000014">
    <property type="protein sequence ID" value="MDC8012912.1"/>
    <property type="molecule type" value="Genomic_DNA"/>
</dbReference>
<keyword evidence="1" id="KW-0175">Coiled coil</keyword>
<evidence type="ECO:0000256" key="1">
    <source>
        <dbReference type="SAM" id="Coils"/>
    </source>
</evidence>
<reference evidence="3" key="1">
    <citation type="submission" date="2023-02" db="EMBL/GenBank/DDBJ databases">
        <title>Tahibacter soli sp. nov. isolated from soil.</title>
        <authorList>
            <person name="Baek J.H."/>
            <person name="Lee J.K."/>
            <person name="Choi D.G."/>
            <person name="Jeon C.O."/>
        </authorList>
    </citation>
    <scope>NUCLEOTIDE SEQUENCE</scope>
    <source>
        <strain evidence="3">BL</strain>
    </source>
</reference>
<comment type="caution">
    <text evidence="3">The sequence shown here is derived from an EMBL/GenBank/DDBJ whole genome shotgun (WGS) entry which is preliminary data.</text>
</comment>